<evidence type="ECO:0000313" key="1">
    <source>
        <dbReference type="EMBL" id="GBN76077.1"/>
    </source>
</evidence>
<accession>A0A4Y2RJU4</accession>
<dbReference type="AlphaFoldDB" id="A0A4Y2RJU4"/>
<organism evidence="1 2">
    <name type="scientific">Araneus ventricosus</name>
    <name type="common">Orbweaver spider</name>
    <name type="synonym">Epeira ventricosa</name>
    <dbReference type="NCBI Taxonomy" id="182803"/>
    <lineage>
        <taxon>Eukaryota</taxon>
        <taxon>Metazoa</taxon>
        <taxon>Ecdysozoa</taxon>
        <taxon>Arthropoda</taxon>
        <taxon>Chelicerata</taxon>
        <taxon>Arachnida</taxon>
        <taxon>Araneae</taxon>
        <taxon>Araneomorphae</taxon>
        <taxon>Entelegynae</taxon>
        <taxon>Araneoidea</taxon>
        <taxon>Araneidae</taxon>
        <taxon>Araneus</taxon>
    </lineage>
</organism>
<dbReference type="PANTHER" id="PTHR46114:SF1">
    <property type="entry name" value="ZAD DOMAIN-CONTAINING PROTEIN"/>
    <property type="match status" value="1"/>
</dbReference>
<evidence type="ECO:0000313" key="2">
    <source>
        <dbReference type="Proteomes" id="UP000499080"/>
    </source>
</evidence>
<keyword evidence="2" id="KW-1185">Reference proteome</keyword>
<proteinExistence type="predicted"/>
<dbReference type="Proteomes" id="UP000499080">
    <property type="component" value="Unassembled WGS sequence"/>
</dbReference>
<protein>
    <submittedName>
        <fullName evidence="1">Uncharacterized protein</fullName>
    </submittedName>
</protein>
<reference evidence="1 2" key="1">
    <citation type="journal article" date="2019" name="Sci. Rep.">
        <title>Orb-weaving spider Araneus ventricosus genome elucidates the spidroin gene catalogue.</title>
        <authorList>
            <person name="Kono N."/>
            <person name="Nakamura H."/>
            <person name="Ohtoshi R."/>
            <person name="Moran D.A.P."/>
            <person name="Shinohara A."/>
            <person name="Yoshida Y."/>
            <person name="Fujiwara M."/>
            <person name="Mori M."/>
            <person name="Tomita M."/>
            <person name="Arakawa K."/>
        </authorList>
    </citation>
    <scope>NUCLEOTIDE SEQUENCE [LARGE SCALE GENOMIC DNA]</scope>
</reference>
<dbReference type="PANTHER" id="PTHR46114">
    <property type="entry name" value="APPLE DOMAIN-CONTAINING PROTEIN"/>
    <property type="match status" value="1"/>
</dbReference>
<comment type="caution">
    <text evidence="1">The sequence shown here is derived from an EMBL/GenBank/DDBJ whole genome shotgun (WGS) entry which is preliminary data.</text>
</comment>
<sequence length="123" mass="14179">MGDNEKEAWNSFKDVVHRVLENTKDPLYKTIVHLMLTAYEAGGCKMSLKIHFLHSHIDYFSENLRAYSKEQGESFTRMSVISSWILRDEKQKMVSESVFGGASKKRRKGFTDKKSKCVVLNIS</sequence>
<gene>
    <name evidence="1" type="ORF">AVEN_138515_1</name>
</gene>
<dbReference type="EMBL" id="BGPR01017414">
    <property type="protein sequence ID" value="GBN76077.1"/>
    <property type="molecule type" value="Genomic_DNA"/>
</dbReference>
<name>A0A4Y2RJU4_ARAVE</name>
<dbReference type="OrthoDB" id="7999790at2759"/>